<dbReference type="NCBIfam" id="NF040993">
    <property type="entry name" value="MamU"/>
    <property type="match status" value="1"/>
</dbReference>
<dbReference type="GO" id="GO:0005524">
    <property type="term" value="F:ATP binding"/>
    <property type="evidence" value="ECO:0007669"/>
    <property type="project" value="UniProtKB-KW"/>
</dbReference>
<keyword evidence="7" id="KW-1185">Reference proteome</keyword>
<dbReference type="Gene3D" id="3.40.50.10330">
    <property type="entry name" value="Probable inorganic polyphosphate/atp-NAD kinase, domain 1"/>
    <property type="match status" value="1"/>
</dbReference>
<accession>Q2W4B9</accession>
<proteinExistence type="predicted"/>
<dbReference type="InterPro" id="IPR045540">
    <property type="entry name" value="YegS/DAGK_C"/>
</dbReference>
<organism evidence="6 7">
    <name type="scientific">Paramagnetospirillum magneticum (strain ATCC 700264 / AMB-1)</name>
    <name type="common">Magnetospirillum magneticum</name>
    <dbReference type="NCBI Taxonomy" id="342108"/>
    <lineage>
        <taxon>Bacteria</taxon>
        <taxon>Pseudomonadati</taxon>
        <taxon>Pseudomonadota</taxon>
        <taxon>Alphaproteobacteria</taxon>
        <taxon>Rhodospirillales</taxon>
        <taxon>Magnetospirillaceae</taxon>
        <taxon>Paramagnetospirillum</taxon>
    </lineage>
</organism>
<dbReference type="Pfam" id="PF00781">
    <property type="entry name" value="DAGK_cat"/>
    <property type="match status" value="1"/>
</dbReference>
<dbReference type="Proteomes" id="UP000007058">
    <property type="component" value="Chromosome"/>
</dbReference>
<dbReference type="SMART" id="SM00046">
    <property type="entry name" value="DAGKc"/>
    <property type="match status" value="1"/>
</dbReference>
<keyword evidence="4" id="KW-0067">ATP-binding</keyword>
<keyword evidence="1" id="KW-0808">Transferase</keyword>
<evidence type="ECO:0000256" key="4">
    <source>
        <dbReference type="ARBA" id="ARBA00022840"/>
    </source>
</evidence>
<dbReference type="STRING" id="342108.amb2502"/>
<dbReference type="HOGENOM" id="CLU_045532_5_1_5"/>
<dbReference type="AlphaFoldDB" id="Q2W4B9"/>
<evidence type="ECO:0000256" key="1">
    <source>
        <dbReference type="ARBA" id="ARBA00022679"/>
    </source>
</evidence>
<dbReference type="Gene3D" id="2.60.200.40">
    <property type="match status" value="1"/>
</dbReference>
<dbReference type="InterPro" id="IPR016064">
    <property type="entry name" value="NAD/diacylglycerol_kinase_sf"/>
</dbReference>
<dbReference type="PANTHER" id="PTHR12358">
    <property type="entry name" value="SPHINGOSINE KINASE"/>
    <property type="match status" value="1"/>
</dbReference>
<dbReference type="EMBL" id="AP007255">
    <property type="protein sequence ID" value="BAE51306.1"/>
    <property type="molecule type" value="Genomic_DNA"/>
</dbReference>
<keyword evidence="3 6" id="KW-0418">Kinase</keyword>
<dbReference type="PROSITE" id="PS50146">
    <property type="entry name" value="DAGK"/>
    <property type="match status" value="1"/>
</dbReference>
<dbReference type="SUPFAM" id="SSF111331">
    <property type="entry name" value="NAD kinase/diacylglycerol kinase-like"/>
    <property type="match status" value="1"/>
</dbReference>
<protein>
    <submittedName>
        <fullName evidence="6">Sphingosine kinase and enzyme related to eukaryotic diacylglycerol kinase</fullName>
    </submittedName>
</protein>
<keyword evidence="2" id="KW-0547">Nucleotide-binding</keyword>
<gene>
    <name evidence="6" type="ordered locus">amb2502</name>
</gene>
<reference evidence="6 7" key="1">
    <citation type="journal article" date="2005" name="DNA Res.">
        <title>Complete genome sequence of the facultative anaerobic magnetotactic bacterium Magnetospirillum sp. strain AMB-1.</title>
        <authorList>
            <person name="Matsunaga T."/>
            <person name="Okamura Y."/>
            <person name="Fukuda Y."/>
            <person name="Wahyudi A.T."/>
            <person name="Murase Y."/>
            <person name="Takeyama H."/>
        </authorList>
    </citation>
    <scope>NUCLEOTIDE SEQUENCE [LARGE SCALE GENOMIC DNA]</scope>
    <source>
        <strain evidence="7">ATCC 700264 / AMB-1</strain>
    </source>
</reference>
<name>Q2W4B9_PARM1</name>
<evidence type="ECO:0000313" key="6">
    <source>
        <dbReference type="EMBL" id="BAE51306.1"/>
    </source>
</evidence>
<evidence type="ECO:0000256" key="3">
    <source>
        <dbReference type="ARBA" id="ARBA00022777"/>
    </source>
</evidence>
<dbReference type="InterPro" id="IPR017438">
    <property type="entry name" value="ATP-NAD_kinase_N"/>
</dbReference>
<evidence type="ECO:0000259" key="5">
    <source>
        <dbReference type="PROSITE" id="PS50146"/>
    </source>
</evidence>
<dbReference type="InterPro" id="IPR050187">
    <property type="entry name" value="Lipid_Phosphate_FormReg"/>
</dbReference>
<dbReference type="PANTHER" id="PTHR12358:SF54">
    <property type="entry name" value="SPHINGOSINE KINASE RELATED PROTEIN"/>
    <property type="match status" value="1"/>
</dbReference>
<evidence type="ECO:0000256" key="2">
    <source>
        <dbReference type="ARBA" id="ARBA00022741"/>
    </source>
</evidence>
<feature type="domain" description="DAGKc" evidence="5">
    <location>
        <begin position="6"/>
        <end position="138"/>
    </location>
</feature>
<sequence length="308" mass="33646">MSECCQGMRLALVINRSAGTFRRLPLDTTVAAIVAALAEAGHVVRVEIVGRRELARTLSVLVDDRDLDAVVVGGGDGTILTAVLAGLGRAKPLGILPLGTLNLFARDLGLPRDPVEAASILAGASARDIDLAEVNGLPFAIWASMGMHPWVVRRRDHMQRDGMRKGRAMALAALRAFRRFPLIDVTLNLPEGSVTVSTPMLFITNNPWREEPLPLSREALDTGKLVIHVAACSGRLSLLWLFFEAVLGHWRASPRLKTFTTEEVRVTSRKRRMMVSLDGEVTVMSAPLIFRARPKALRVLMPPREAVS</sequence>
<dbReference type="KEGG" id="mag:amb2502"/>
<dbReference type="InterPro" id="IPR001206">
    <property type="entry name" value="Diacylglycerol_kinase_cat_dom"/>
</dbReference>
<dbReference type="GO" id="GO:0016301">
    <property type="term" value="F:kinase activity"/>
    <property type="evidence" value="ECO:0007669"/>
    <property type="project" value="UniProtKB-KW"/>
</dbReference>
<dbReference type="Pfam" id="PF19279">
    <property type="entry name" value="YegS_C"/>
    <property type="match status" value="1"/>
</dbReference>
<evidence type="ECO:0000313" key="7">
    <source>
        <dbReference type="Proteomes" id="UP000007058"/>
    </source>
</evidence>